<feature type="compositionally biased region" description="Polar residues" evidence="1">
    <location>
        <begin position="272"/>
        <end position="292"/>
    </location>
</feature>
<feature type="domain" description="N-acetyltransferase ESCO zinc-finger" evidence="2">
    <location>
        <begin position="349"/>
        <end position="387"/>
    </location>
</feature>
<evidence type="ECO:0000313" key="4">
    <source>
        <dbReference type="Proteomes" id="UP001600888"/>
    </source>
</evidence>
<feature type="compositionally biased region" description="Polar residues" evidence="1">
    <location>
        <begin position="165"/>
        <end position="174"/>
    </location>
</feature>
<evidence type="ECO:0000256" key="1">
    <source>
        <dbReference type="SAM" id="MobiDB-lite"/>
    </source>
</evidence>
<sequence>MANASPSSASTTTTTPSSAWSRLVQITRTASEGSRTKLTGSLRQPSHASSPSTPTSSSVRPAKKRRVAESPPPRPATKYLAPLSPETNDILNMPAQNSPHYTSNPPISNHDCITACPCRVEDVDCVASQQRNDKTRFASPRIGRQQSATVGDFDQDATPQRHRTGSSPNPTQRIPSPALRADGFDARNETLPHAGEQSMNENPVYKNKAERELSTSTQYGFESLEDDGLVEKTMPETGQPSTAPSLLATVAGLQEGDQNSVNKMPILERHSPSSASSDESIQLATPSSSPTTKPDMRANVTQADANKPHKAAAAPKTKRRLTLHGGSYERQTSHKKRKAQTKRKDGVQTTLSLAIGSSAGMRECKLCDTVYNPFHPEDVKVHAKRHAVAVKRERKAEEISGLTGSPLVE</sequence>
<organism evidence="3 4">
    <name type="scientific">Diaporthe vaccinii</name>
    <dbReference type="NCBI Taxonomy" id="105482"/>
    <lineage>
        <taxon>Eukaryota</taxon>
        <taxon>Fungi</taxon>
        <taxon>Dikarya</taxon>
        <taxon>Ascomycota</taxon>
        <taxon>Pezizomycotina</taxon>
        <taxon>Sordariomycetes</taxon>
        <taxon>Sordariomycetidae</taxon>
        <taxon>Diaporthales</taxon>
        <taxon>Diaporthaceae</taxon>
        <taxon>Diaporthe</taxon>
        <taxon>Diaporthe eres species complex</taxon>
    </lineage>
</organism>
<feature type="region of interest" description="Disordered" evidence="1">
    <location>
        <begin position="268"/>
        <end position="347"/>
    </location>
</feature>
<protein>
    <recommendedName>
        <fullName evidence="2">N-acetyltransferase ESCO zinc-finger domain-containing protein</fullName>
    </recommendedName>
</protein>
<feature type="compositionally biased region" description="Polar residues" evidence="1">
    <location>
        <begin position="24"/>
        <end position="48"/>
    </location>
</feature>
<dbReference type="InterPro" id="IPR028005">
    <property type="entry name" value="AcTrfase_ESCO_Znf_dom"/>
</dbReference>
<feature type="region of interest" description="Disordered" evidence="1">
    <location>
        <begin position="136"/>
        <end position="179"/>
    </location>
</feature>
<dbReference type="Pfam" id="PF13878">
    <property type="entry name" value="zf-C2H2_3"/>
    <property type="match status" value="1"/>
</dbReference>
<keyword evidence="4" id="KW-1185">Reference proteome</keyword>
<accession>A0ABR4EUJ5</accession>
<reference evidence="3 4" key="1">
    <citation type="submission" date="2024-03" db="EMBL/GenBank/DDBJ databases">
        <title>A high-quality draft genome sequence of Diaporthe vaccinii, a causative agent of upright dieback and viscid rot disease in cranberry plants.</title>
        <authorList>
            <person name="Sarrasin M."/>
            <person name="Lang B.F."/>
            <person name="Burger G."/>
        </authorList>
    </citation>
    <scope>NUCLEOTIDE SEQUENCE [LARGE SCALE GENOMIC DNA]</scope>
    <source>
        <strain evidence="3 4">IS7</strain>
    </source>
</reference>
<name>A0ABR4EUJ5_9PEZI</name>
<proteinExistence type="predicted"/>
<evidence type="ECO:0000259" key="2">
    <source>
        <dbReference type="Pfam" id="PF13878"/>
    </source>
</evidence>
<feature type="compositionally biased region" description="Low complexity" evidence="1">
    <location>
        <begin position="49"/>
        <end position="58"/>
    </location>
</feature>
<gene>
    <name evidence="3" type="ORF">FJTKL_07341</name>
</gene>
<feature type="compositionally biased region" description="Low complexity" evidence="1">
    <location>
        <begin position="1"/>
        <end position="19"/>
    </location>
</feature>
<feature type="region of interest" description="Disordered" evidence="1">
    <location>
        <begin position="1"/>
        <end position="82"/>
    </location>
</feature>
<dbReference type="EMBL" id="JBAWTH010000026">
    <property type="protein sequence ID" value="KAL2286115.1"/>
    <property type="molecule type" value="Genomic_DNA"/>
</dbReference>
<evidence type="ECO:0000313" key="3">
    <source>
        <dbReference type="EMBL" id="KAL2286115.1"/>
    </source>
</evidence>
<dbReference type="Proteomes" id="UP001600888">
    <property type="component" value="Unassembled WGS sequence"/>
</dbReference>
<comment type="caution">
    <text evidence="3">The sequence shown here is derived from an EMBL/GenBank/DDBJ whole genome shotgun (WGS) entry which is preliminary data.</text>
</comment>